<name>A0A955L3U3_9BACT</name>
<protein>
    <submittedName>
        <fullName evidence="2">Rubredoxin</fullName>
    </submittedName>
</protein>
<evidence type="ECO:0000259" key="1">
    <source>
        <dbReference type="PROSITE" id="PS50903"/>
    </source>
</evidence>
<dbReference type="EMBL" id="JAGQLG010000131">
    <property type="protein sequence ID" value="MCA9382429.1"/>
    <property type="molecule type" value="Genomic_DNA"/>
</dbReference>
<proteinExistence type="predicted"/>
<comment type="caution">
    <text evidence="2">The sequence shown here is derived from an EMBL/GenBank/DDBJ whole genome shotgun (WGS) entry which is preliminary data.</text>
</comment>
<dbReference type="CDD" id="cd00350">
    <property type="entry name" value="rubredoxin_like"/>
    <property type="match status" value="1"/>
</dbReference>
<organism evidence="2 3">
    <name type="scientific">Candidatus Dojkabacteria bacterium</name>
    <dbReference type="NCBI Taxonomy" id="2099670"/>
    <lineage>
        <taxon>Bacteria</taxon>
        <taxon>Candidatus Dojkabacteria</taxon>
    </lineage>
</organism>
<sequence length="36" mass="4135">MTRWKCGKCKFQYEGTSNPEKCPNCGAGREFFMEIG</sequence>
<dbReference type="Pfam" id="PF21349">
    <property type="entry name" value="RUBY_RBDX"/>
    <property type="match status" value="1"/>
</dbReference>
<dbReference type="SUPFAM" id="SSF57802">
    <property type="entry name" value="Rubredoxin-like"/>
    <property type="match status" value="1"/>
</dbReference>
<dbReference type="PROSITE" id="PS50903">
    <property type="entry name" value="RUBREDOXIN_LIKE"/>
    <property type="match status" value="1"/>
</dbReference>
<accession>A0A955L3U3</accession>
<dbReference type="Gene3D" id="2.20.28.10">
    <property type="match status" value="1"/>
</dbReference>
<gene>
    <name evidence="2" type="ORF">KC660_03420</name>
</gene>
<reference evidence="2" key="1">
    <citation type="submission" date="2020-04" db="EMBL/GenBank/DDBJ databases">
        <authorList>
            <person name="Zhang T."/>
        </authorList>
    </citation>
    <scope>NUCLEOTIDE SEQUENCE</scope>
    <source>
        <strain evidence="2">HKST-UBA10</strain>
    </source>
</reference>
<dbReference type="InterPro" id="IPR024934">
    <property type="entry name" value="Rubredoxin-like_dom"/>
</dbReference>
<evidence type="ECO:0000313" key="3">
    <source>
        <dbReference type="Proteomes" id="UP000782843"/>
    </source>
</evidence>
<dbReference type="InterPro" id="IPR048574">
    <property type="entry name" value="RUBY_RBDX"/>
</dbReference>
<dbReference type="Proteomes" id="UP000782843">
    <property type="component" value="Unassembled WGS sequence"/>
</dbReference>
<reference evidence="2" key="2">
    <citation type="journal article" date="2021" name="Microbiome">
        <title>Successional dynamics and alternative stable states in a saline activated sludge microbial community over 9 years.</title>
        <authorList>
            <person name="Wang Y."/>
            <person name="Ye J."/>
            <person name="Ju F."/>
            <person name="Liu L."/>
            <person name="Boyd J.A."/>
            <person name="Deng Y."/>
            <person name="Parks D.H."/>
            <person name="Jiang X."/>
            <person name="Yin X."/>
            <person name="Woodcroft B.J."/>
            <person name="Tyson G.W."/>
            <person name="Hugenholtz P."/>
            <person name="Polz M.F."/>
            <person name="Zhang T."/>
        </authorList>
    </citation>
    <scope>NUCLEOTIDE SEQUENCE</scope>
    <source>
        <strain evidence="2">HKST-UBA10</strain>
    </source>
</reference>
<dbReference type="GO" id="GO:0005506">
    <property type="term" value="F:iron ion binding"/>
    <property type="evidence" value="ECO:0007669"/>
    <property type="project" value="InterPro"/>
</dbReference>
<evidence type="ECO:0000313" key="2">
    <source>
        <dbReference type="EMBL" id="MCA9382429.1"/>
    </source>
</evidence>
<dbReference type="AlphaFoldDB" id="A0A955L3U3"/>
<feature type="domain" description="Rubredoxin-like" evidence="1">
    <location>
        <begin position="1"/>
        <end position="35"/>
    </location>
</feature>